<comment type="subcellular location">
    <subcellularLocation>
        <location evidence="7">Cytoplasm</location>
    </subcellularLocation>
</comment>
<dbReference type="GO" id="GO:0005737">
    <property type="term" value="C:cytoplasm"/>
    <property type="evidence" value="ECO:0007669"/>
    <property type="project" value="UniProtKB-SubCell"/>
</dbReference>
<keyword evidence="2 7" id="KW-0963">Cytoplasm</keyword>
<dbReference type="NCBIfam" id="TIGR00126">
    <property type="entry name" value="deoC"/>
    <property type="match status" value="1"/>
</dbReference>
<dbReference type="CDD" id="cd00959">
    <property type="entry name" value="DeoC"/>
    <property type="match status" value="1"/>
</dbReference>
<reference evidence="8" key="2">
    <citation type="journal article" date="2021" name="PeerJ">
        <title>Extensive microbial diversity within the chicken gut microbiome revealed by metagenomics and culture.</title>
        <authorList>
            <person name="Gilroy R."/>
            <person name="Ravi A."/>
            <person name="Getino M."/>
            <person name="Pursley I."/>
            <person name="Horton D.L."/>
            <person name="Alikhan N.F."/>
            <person name="Baker D."/>
            <person name="Gharbi K."/>
            <person name="Hall N."/>
            <person name="Watson M."/>
            <person name="Adriaenssens E.M."/>
            <person name="Foster-Nyarko E."/>
            <person name="Jarju S."/>
            <person name="Secka A."/>
            <person name="Antonio M."/>
            <person name="Oren A."/>
            <person name="Chaudhuri R.R."/>
            <person name="La Ragione R."/>
            <person name="Hildebrand F."/>
            <person name="Pallen M.J."/>
        </authorList>
    </citation>
    <scope>NUCLEOTIDE SEQUENCE</scope>
    <source>
        <strain evidence="8">1748</strain>
    </source>
</reference>
<dbReference type="GO" id="GO:0006018">
    <property type="term" value="P:2-deoxyribose 1-phosphate catabolic process"/>
    <property type="evidence" value="ECO:0007669"/>
    <property type="project" value="UniProtKB-UniRule"/>
</dbReference>
<dbReference type="EC" id="4.1.2.4" evidence="7"/>
<protein>
    <recommendedName>
        <fullName evidence="7">Deoxyribose-phosphate aldolase</fullName>
        <shortName evidence="7">DERA</shortName>
        <ecNumber evidence="7">4.1.2.4</ecNumber>
    </recommendedName>
    <alternativeName>
        <fullName evidence="7">2-deoxy-D-ribose 5-phosphate aldolase</fullName>
    </alternativeName>
    <alternativeName>
        <fullName evidence="7">Phosphodeoxyriboaldolase</fullName>
        <shortName evidence="7">Deoxyriboaldolase</shortName>
    </alternativeName>
</protein>
<accession>A0A9D9D7Y8</accession>
<dbReference type="Pfam" id="PF01791">
    <property type="entry name" value="DeoC"/>
    <property type="match status" value="1"/>
</dbReference>
<dbReference type="GO" id="GO:0009264">
    <property type="term" value="P:deoxyribonucleotide catabolic process"/>
    <property type="evidence" value="ECO:0007669"/>
    <property type="project" value="UniProtKB-UniRule"/>
</dbReference>
<comment type="function">
    <text evidence="6 7">Catalyzes a reversible aldol reaction between acetaldehyde and D-glyceraldehyde 3-phosphate to generate 2-deoxy-D-ribose 5-phosphate.</text>
</comment>
<feature type="active site" description="Proton donor/acceptor" evidence="7">
    <location>
        <position position="180"/>
    </location>
</feature>
<feature type="active site" description="Schiff-base intermediate with acetaldehyde" evidence="7">
    <location>
        <position position="151"/>
    </location>
</feature>
<evidence type="ECO:0000313" key="9">
    <source>
        <dbReference type="Proteomes" id="UP000823629"/>
    </source>
</evidence>
<name>A0A9D9D7Y8_9BACL</name>
<proteinExistence type="inferred from homology"/>
<evidence type="ECO:0000256" key="5">
    <source>
        <dbReference type="ARBA" id="ARBA00048791"/>
    </source>
</evidence>
<keyword evidence="4 7" id="KW-0704">Schiff base</keyword>
<dbReference type="SUPFAM" id="SSF51569">
    <property type="entry name" value="Aldolase"/>
    <property type="match status" value="1"/>
</dbReference>
<dbReference type="SMART" id="SM01133">
    <property type="entry name" value="DeoC"/>
    <property type="match status" value="1"/>
</dbReference>
<dbReference type="Gene3D" id="3.20.20.70">
    <property type="entry name" value="Aldolase class I"/>
    <property type="match status" value="1"/>
</dbReference>
<dbReference type="FunFam" id="3.20.20.70:FF:000044">
    <property type="entry name" value="Deoxyribose-phosphate aldolase"/>
    <property type="match status" value="1"/>
</dbReference>
<comment type="similarity">
    <text evidence="1 7">Belongs to the DeoC/FbaB aldolase family. DeoC type 1 subfamily.</text>
</comment>
<evidence type="ECO:0000256" key="2">
    <source>
        <dbReference type="ARBA" id="ARBA00022490"/>
    </source>
</evidence>
<dbReference type="InterPro" id="IPR011343">
    <property type="entry name" value="DeoC"/>
</dbReference>
<evidence type="ECO:0000256" key="6">
    <source>
        <dbReference type="ARBA" id="ARBA00056337"/>
    </source>
</evidence>
<organism evidence="8 9">
    <name type="scientific">Candidatus Scatoplasma merdavium</name>
    <dbReference type="NCBI Taxonomy" id="2840932"/>
    <lineage>
        <taxon>Bacteria</taxon>
        <taxon>Bacillati</taxon>
        <taxon>Bacillota</taxon>
        <taxon>Bacilli</taxon>
        <taxon>Bacillales</taxon>
        <taxon>Candidatus Scatoplasma</taxon>
    </lineage>
</organism>
<evidence type="ECO:0000313" key="8">
    <source>
        <dbReference type="EMBL" id="MBO8414167.1"/>
    </source>
</evidence>
<reference evidence="8" key="1">
    <citation type="submission" date="2020-10" db="EMBL/GenBank/DDBJ databases">
        <authorList>
            <person name="Gilroy R."/>
        </authorList>
    </citation>
    <scope>NUCLEOTIDE SEQUENCE</scope>
    <source>
        <strain evidence="8">1748</strain>
    </source>
</reference>
<dbReference type="PIRSF" id="PIRSF001357">
    <property type="entry name" value="DeoC"/>
    <property type="match status" value="1"/>
</dbReference>
<evidence type="ECO:0000256" key="1">
    <source>
        <dbReference type="ARBA" id="ARBA00010936"/>
    </source>
</evidence>
<dbReference type="InterPro" id="IPR002915">
    <property type="entry name" value="DeoC/FbaB/LacD_aldolase"/>
</dbReference>
<dbReference type="PANTHER" id="PTHR10889">
    <property type="entry name" value="DEOXYRIBOSE-PHOSPHATE ALDOLASE"/>
    <property type="match status" value="1"/>
</dbReference>
<keyword evidence="3 7" id="KW-0456">Lyase</keyword>
<dbReference type="InterPro" id="IPR028581">
    <property type="entry name" value="DeoC_typeI"/>
</dbReference>
<comment type="catalytic activity">
    <reaction evidence="5 7">
        <text>2-deoxy-D-ribose 5-phosphate = D-glyceraldehyde 3-phosphate + acetaldehyde</text>
        <dbReference type="Rhea" id="RHEA:12821"/>
        <dbReference type="ChEBI" id="CHEBI:15343"/>
        <dbReference type="ChEBI" id="CHEBI:59776"/>
        <dbReference type="ChEBI" id="CHEBI:62877"/>
        <dbReference type="EC" id="4.1.2.4"/>
    </reaction>
</comment>
<dbReference type="PANTHER" id="PTHR10889:SF1">
    <property type="entry name" value="DEOXYRIBOSE-PHOSPHATE ALDOLASE"/>
    <property type="match status" value="1"/>
</dbReference>
<sequence>MELNKYIDHTLLKADATEEEIRKLCEEAILYKFCSCCVNGDYVGLVHSLLEGTGVKTCTVVGFPLGSMATTSKIQEAREAIFEGADEIDMVINISHLKDKKYDEVLFELQRMREACGSKVLKVILECCLLTDEEIVKACELCKQASVDFVKTSTGFSKGGATVHDVKLMADTCQGFPHVKASGGIKNKKDALDMIEAGATRIGTSHGVEIVKE</sequence>
<dbReference type="EMBL" id="JADING010000047">
    <property type="protein sequence ID" value="MBO8414167.1"/>
    <property type="molecule type" value="Genomic_DNA"/>
</dbReference>
<dbReference type="InterPro" id="IPR013785">
    <property type="entry name" value="Aldolase_TIM"/>
</dbReference>
<evidence type="ECO:0000256" key="3">
    <source>
        <dbReference type="ARBA" id="ARBA00023239"/>
    </source>
</evidence>
<evidence type="ECO:0000256" key="7">
    <source>
        <dbReference type="HAMAP-Rule" id="MF_00114"/>
    </source>
</evidence>
<gene>
    <name evidence="7 8" type="primary">deoC</name>
    <name evidence="8" type="ORF">IAC78_01620</name>
</gene>
<dbReference type="HAMAP" id="MF_00114">
    <property type="entry name" value="DeoC_type1"/>
    <property type="match status" value="1"/>
</dbReference>
<comment type="pathway">
    <text evidence="7">Carbohydrate degradation; 2-deoxy-D-ribose 1-phosphate degradation; D-glyceraldehyde 3-phosphate and acetaldehyde from 2-deoxy-alpha-D-ribose 1-phosphate: step 2/2.</text>
</comment>
<dbReference type="Proteomes" id="UP000823629">
    <property type="component" value="Unassembled WGS sequence"/>
</dbReference>
<feature type="active site" description="Proton donor/acceptor" evidence="7">
    <location>
        <position position="89"/>
    </location>
</feature>
<dbReference type="GO" id="GO:0016052">
    <property type="term" value="P:carbohydrate catabolic process"/>
    <property type="evidence" value="ECO:0007669"/>
    <property type="project" value="TreeGrafter"/>
</dbReference>
<dbReference type="AlphaFoldDB" id="A0A9D9D7Y8"/>
<comment type="caution">
    <text evidence="8">The sequence shown here is derived from an EMBL/GenBank/DDBJ whole genome shotgun (WGS) entry which is preliminary data.</text>
</comment>
<evidence type="ECO:0000256" key="4">
    <source>
        <dbReference type="ARBA" id="ARBA00023270"/>
    </source>
</evidence>
<dbReference type="GO" id="GO:0004139">
    <property type="term" value="F:deoxyribose-phosphate aldolase activity"/>
    <property type="evidence" value="ECO:0007669"/>
    <property type="project" value="UniProtKB-UniRule"/>
</dbReference>